<evidence type="ECO:0000259" key="13">
    <source>
        <dbReference type="SMART" id="SM00092"/>
    </source>
</evidence>
<dbReference type="GO" id="GO:0007338">
    <property type="term" value="P:single fertilization"/>
    <property type="evidence" value="ECO:0007669"/>
    <property type="project" value="UniProtKB-KW"/>
</dbReference>
<dbReference type="CDD" id="cd00163">
    <property type="entry name" value="RNase_A"/>
    <property type="match status" value="1"/>
</dbReference>
<comment type="similarity">
    <text evidence="2">Belongs to the pancreatic ribonuclease family.</text>
</comment>
<dbReference type="InterPro" id="IPR036816">
    <property type="entry name" value="RNaseA-like_dom_sf"/>
</dbReference>
<dbReference type="CTD" id="338879"/>
<evidence type="ECO:0000256" key="11">
    <source>
        <dbReference type="SAM" id="MobiDB-lite"/>
    </source>
</evidence>
<reference evidence="15" key="1">
    <citation type="submission" date="2025-08" db="UniProtKB">
        <authorList>
            <consortium name="RefSeq"/>
        </authorList>
    </citation>
    <scope>IDENTIFICATION</scope>
    <source>
        <tissue evidence="15">Whole blood</tissue>
    </source>
</reference>
<dbReference type="KEGG" id="umr:103656311"/>
<keyword evidence="12" id="KW-0812">Transmembrane</keyword>
<dbReference type="GO" id="GO:0007155">
    <property type="term" value="P:cell adhesion"/>
    <property type="evidence" value="ECO:0007669"/>
    <property type="project" value="UniProtKB-KW"/>
</dbReference>
<organism evidence="14 15">
    <name type="scientific">Ursus maritimus</name>
    <name type="common">Polar bear</name>
    <name type="synonym">Thalarctos maritimus</name>
    <dbReference type="NCBI Taxonomy" id="29073"/>
    <lineage>
        <taxon>Eukaryota</taxon>
        <taxon>Metazoa</taxon>
        <taxon>Chordata</taxon>
        <taxon>Craniata</taxon>
        <taxon>Vertebrata</taxon>
        <taxon>Euteleostomi</taxon>
        <taxon>Mammalia</taxon>
        <taxon>Eutheria</taxon>
        <taxon>Laurasiatheria</taxon>
        <taxon>Carnivora</taxon>
        <taxon>Caniformia</taxon>
        <taxon>Ursidae</taxon>
        <taxon>Ursus</taxon>
    </lineage>
</organism>
<dbReference type="PRINTS" id="PR00794">
    <property type="entry name" value="RIBONUCLEASE"/>
</dbReference>
<keyword evidence="8" id="KW-0278">Fertilization</keyword>
<dbReference type="SUPFAM" id="SSF54076">
    <property type="entry name" value="RNase A-like"/>
    <property type="match status" value="1"/>
</dbReference>
<dbReference type="AlphaFoldDB" id="A0A384BH70"/>
<dbReference type="RefSeq" id="XP_008681896.2">
    <property type="nucleotide sequence ID" value="XM_008683674.2"/>
</dbReference>
<accession>A0A384BH70</accession>
<dbReference type="FunFam" id="3.10.130.10:FF:000002">
    <property type="entry name" value="Inactive ribonuclease-like protein 10"/>
    <property type="match status" value="1"/>
</dbReference>
<dbReference type="GO" id="GO:0005576">
    <property type="term" value="C:extracellular region"/>
    <property type="evidence" value="ECO:0007669"/>
    <property type="project" value="UniProtKB-SubCell"/>
</dbReference>
<sequence>MANNMSLSDNASHPTVPTLDFGVSEINSGFKSAGSSRRWPFFYRPASGALFRKKETLGGKSLGNRRTQRCLQLLRCRGTTKLTLVQIFFMLLLLLLGLGLGLGLGLQMAAAVLEDSDQSLSELWSSDSEDKTKATKGEGSRTTETLLLSNEGGVQPGWSEDTVLGEDEARGSKMLRDEPPLHSHKDHLRSDLMARECNTLMAQKLKEHNRTCISQYTFIHEDVDTVKAVCNSPVVACELKGGKCHKSSRPFHLTLCRLSKPGQVTPHCSYLTFIFERRIIISCPDMKVQIMSGQ</sequence>
<dbReference type="PANTHER" id="PTHR11437:SF63">
    <property type="entry name" value="INACTIVE RIBONUCLEASE-LIKE PROTEIN 10"/>
    <property type="match status" value="1"/>
</dbReference>
<dbReference type="InterPro" id="IPR001427">
    <property type="entry name" value="RNaseA"/>
</dbReference>
<name>A0A384BH70_URSMA</name>
<evidence type="ECO:0000256" key="1">
    <source>
        <dbReference type="ARBA" id="ARBA00004613"/>
    </source>
</evidence>
<dbReference type="Pfam" id="PF00074">
    <property type="entry name" value="RnaseA"/>
    <property type="match status" value="1"/>
</dbReference>
<keyword evidence="7" id="KW-0325">Glycoprotein</keyword>
<feature type="transmembrane region" description="Helical" evidence="12">
    <location>
        <begin position="87"/>
        <end position="113"/>
    </location>
</feature>
<feature type="compositionally biased region" description="Basic and acidic residues" evidence="11">
    <location>
        <begin position="128"/>
        <end position="141"/>
    </location>
</feature>
<keyword evidence="12" id="KW-1133">Transmembrane helix</keyword>
<evidence type="ECO:0000256" key="8">
    <source>
        <dbReference type="ARBA" id="ARBA00023279"/>
    </source>
</evidence>
<feature type="domain" description="Ribonuclease A-domain" evidence="13">
    <location>
        <begin position="176"/>
        <end position="288"/>
    </location>
</feature>
<dbReference type="SMART" id="SM00092">
    <property type="entry name" value="RNAse_Pc"/>
    <property type="match status" value="1"/>
</dbReference>
<dbReference type="Proteomes" id="UP000261680">
    <property type="component" value="Unplaced"/>
</dbReference>
<keyword evidence="4" id="KW-0964">Secreted</keyword>
<dbReference type="InterPro" id="IPR023412">
    <property type="entry name" value="RNaseA_domain"/>
</dbReference>
<dbReference type="GO" id="GO:0050830">
    <property type="term" value="P:defense response to Gram-positive bacterium"/>
    <property type="evidence" value="ECO:0007669"/>
    <property type="project" value="TreeGrafter"/>
</dbReference>
<dbReference type="GeneID" id="103656311"/>
<dbReference type="PANTHER" id="PTHR11437">
    <property type="entry name" value="RIBONUCLEASE"/>
    <property type="match status" value="1"/>
</dbReference>
<comment type="subcellular location">
    <subcellularLocation>
        <location evidence="1">Secreted</location>
    </subcellularLocation>
</comment>
<comment type="function">
    <text evidence="9">Secreted proximal epididymal protein required for post-testicular sperm maturation and male fertility. May be involved in sperm adhesion to the egg zona pellucida. Does not have ribonuclease activity.</text>
</comment>
<keyword evidence="12" id="KW-0472">Membrane</keyword>
<evidence type="ECO:0000256" key="7">
    <source>
        <dbReference type="ARBA" id="ARBA00023180"/>
    </source>
</evidence>
<dbReference type="GO" id="GO:0003676">
    <property type="term" value="F:nucleic acid binding"/>
    <property type="evidence" value="ECO:0007669"/>
    <property type="project" value="InterPro"/>
</dbReference>
<feature type="region of interest" description="Disordered" evidence="11">
    <location>
        <begin position="123"/>
        <end position="163"/>
    </location>
</feature>
<evidence type="ECO:0000256" key="5">
    <source>
        <dbReference type="ARBA" id="ARBA00022729"/>
    </source>
</evidence>
<evidence type="ECO:0000256" key="12">
    <source>
        <dbReference type="SAM" id="Phobius"/>
    </source>
</evidence>
<evidence type="ECO:0000256" key="6">
    <source>
        <dbReference type="ARBA" id="ARBA00022889"/>
    </source>
</evidence>
<dbReference type="Gene3D" id="3.10.130.10">
    <property type="entry name" value="Ribonuclease A-like domain"/>
    <property type="match status" value="1"/>
</dbReference>
<evidence type="ECO:0000256" key="2">
    <source>
        <dbReference type="ARBA" id="ARBA00005600"/>
    </source>
</evidence>
<evidence type="ECO:0000256" key="3">
    <source>
        <dbReference type="ARBA" id="ARBA00021355"/>
    </source>
</evidence>
<keyword evidence="6" id="KW-0130">Cell adhesion</keyword>
<evidence type="ECO:0000256" key="9">
    <source>
        <dbReference type="ARBA" id="ARBA00045197"/>
    </source>
</evidence>
<evidence type="ECO:0000256" key="10">
    <source>
        <dbReference type="ARBA" id="ARBA00083639"/>
    </source>
</evidence>
<evidence type="ECO:0000313" key="14">
    <source>
        <dbReference type="Proteomes" id="UP000261680"/>
    </source>
</evidence>
<protein>
    <recommendedName>
        <fullName evidence="3">Inactive ribonuclease-like protein 10</fullName>
    </recommendedName>
    <alternativeName>
        <fullName evidence="10">Protein Train A</fullName>
    </alternativeName>
</protein>
<evidence type="ECO:0000256" key="4">
    <source>
        <dbReference type="ARBA" id="ARBA00022525"/>
    </source>
</evidence>
<dbReference type="STRING" id="29073.ENSUMAP00000012349"/>
<gene>
    <name evidence="15" type="primary">RNASE10</name>
</gene>
<dbReference type="OrthoDB" id="9830114at2759"/>
<keyword evidence="14" id="KW-1185">Reference proteome</keyword>
<keyword evidence="5" id="KW-0732">Signal</keyword>
<proteinExistence type="inferred from homology"/>
<evidence type="ECO:0000313" key="15">
    <source>
        <dbReference type="RefSeq" id="XP_008681896.2"/>
    </source>
</evidence>